<accession>A0ABW2CCL7</accession>
<evidence type="ECO:0000313" key="5">
    <source>
        <dbReference type="Proteomes" id="UP001596380"/>
    </source>
</evidence>
<dbReference type="RefSeq" id="WP_160821514.1">
    <property type="nucleotide sequence ID" value="NZ_JBHSXE010000001.1"/>
</dbReference>
<feature type="repeat" description="ANK" evidence="3">
    <location>
        <begin position="74"/>
        <end position="106"/>
    </location>
</feature>
<dbReference type="InterPro" id="IPR050745">
    <property type="entry name" value="Multifunctional_regulatory"/>
</dbReference>
<dbReference type="PROSITE" id="PS50088">
    <property type="entry name" value="ANK_REPEAT"/>
    <property type="match status" value="2"/>
</dbReference>
<dbReference type="PANTHER" id="PTHR24189">
    <property type="entry name" value="MYOTROPHIN"/>
    <property type="match status" value="1"/>
</dbReference>
<dbReference type="SMART" id="SM00248">
    <property type="entry name" value="ANK"/>
    <property type="match status" value="4"/>
</dbReference>
<dbReference type="InterPro" id="IPR036770">
    <property type="entry name" value="Ankyrin_rpt-contain_sf"/>
</dbReference>
<protein>
    <submittedName>
        <fullName evidence="4">Ankyrin repeat domain-containing protein</fullName>
    </submittedName>
</protein>
<comment type="caution">
    <text evidence="4">The sequence shown here is derived from an EMBL/GenBank/DDBJ whole genome shotgun (WGS) entry which is preliminary data.</text>
</comment>
<dbReference type="SUPFAM" id="SSF48403">
    <property type="entry name" value="Ankyrin repeat"/>
    <property type="match status" value="1"/>
</dbReference>
<keyword evidence="1" id="KW-0677">Repeat</keyword>
<dbReference type="PROSITE" id="PS50297">
    <property type="entry name" value="ANK_REP_REGION"/>
    <property type="match status" value="2"/>
</dbReference>
<dbReference type="Proteomes" id="UP001596380">
    <property type="component" value="Unassembled WGS sequence"/>
</dbReference>
<feature type="repeat" description="ANK" evidence="3">
    <location>
        <begin position="109"/>
        <end position="141"/>
    </location>
</feature>
<keyword evidence="5" id="KW-1185">Reference proteome</keyword>
<gene>
    <name evidence="4" type="ORF">ACFQKB_07070</name>
</gene>
<reference evidence="5" key="1">
    <citation type="journal article" date="2019" name="Int. J. Syst. Evol. Microbiol.">
        <title>The Global Catalogue of Microorganisms (GCM) 10K type strain sequencing project: providing services to taxonomists for standard genome sequencing and annotation.</title>
        <authorList>
            <consortium name="The Broad Institute Genomics Platform"/>
            <consortium name="The Broad Institute Genome Sequencing Center for Infectious Disease"/>
            <person name="Wu L."/>
            <person name="Ma J."/>
        </authorList>
    </citation>
    <scope>NUCLEOTIDE SEQUENCE [LARGE SCALE GENOMIC DNA]</scope>
    <source>
        <strain evidence="5">JCM 3369</strain>
    </source>
</reference>
<evidence type="ECO:0000256" key="3">
    <source>
        <dbReference type="PROSITE-ProRule" id="PRU00023"/>
    </source>
</evidence>
<dbReference type="Gene3D" id="1.25.40.20">
    <property type="entry name" value="Ankyrin repeat-containing domain"/>
    <property type="match status" value="2"/>
</dbReference>
<evidence type="ECO:0000313" key="4">
    <source>
        <dbReference type="EMBL" id="MFC6879526.1"/>
    </source>
</evidence>
<organism evidence="4 5">
    <name type="scientific">Actinomadura yumaensis</name>
    <dbReference type="NCBI Taxonomy" id="111807"/>
    <lineage>
        <taxon>Bacteria</taxon>
        <taxon>Bacillati</taxon>
        <taxon>Actinomycetota</taxon>
        <taxon>Actinomycetes</taxon>
        <taxon>Streptosporangiales</taxon>
        <taxon>Thermomonosporaceae</taxon>
        <taxon>Actinomadura</taxon>
    </lineage>
</organism>
<dbReference type="InterPro" id="IPR002110">
    <property type="entry name" value="Ankyrin_rpt"/>
</dbReference>
<evidence type="ECO:0000256" key="2">
    <source>
        <dbReference type="ARBA" id="ARBA00023043"/>
    </source>
</evidence>
<name>A0ABW2CCL7_9ACTN</name>
<keyword evidence="2 3" id="KW-0040">ANK repeat</keyword>
<proteinExistence type="predicted"/>
<dbReference type="EMBL" id="JBHSXS010000003">
    <property type="protein sequence ID" value="MFC6879526.1"/>
    <property type="molecule type" value="Genomic_DNA"/>
</dbReference>
<dbReference type="PANTHER" id="PTHR24189:SF50">
    <property type="entry name" value="ANKYRIN REPEAT AND SOCS BOX PROTEIN 2"/>
    <property type="match status" value="1"/>
</dbReference>
<evidence type="ECO:0000256" key="1">
    <source>
        <dbReference type="ARBA" id="ARBA00022737"/>
    </source>
</evidence>
<dbReference type="Pfam" id="PF12796">
    <property type="entry name" value="Ank_2"/>
    <property type="match status" value="1"/>
</dbReference>
<sequence>MIDAAVEAIRTGAPETLRRVLAASPNLATARPDGARTLLHVATDHPGHLPEIARTVLVLVEAGADVNAPFAGAHAETPLHWAASNDDVPAVDALVAAGADVSAPGSVIDGGTPLADAVAFGQWNAAHRLLEHGADPNLWQAAALGLLSRVQALTDPVPARSELSNALWCAAHGGHQNTAAHLLALGADLNWVGHDNLTPLDAARRSNFPTMAIWLESHGAHPT</sequence>